<evidence type="ECO:0000256" key="1">
    <source>
        <dbReference type="SAM" id="Coils"/>
    </source>
</evidence>
<feature type="non-terminal residue" evidence="3">
    <location>
        <position position="789"/>
    </location>
</feature>
<evidence type="ECO:0000313" key="4">
    <source>
        <dbReference type="Proteomes" id="UP001189429"/>
    </source>
</evidence>
<reference evidence="3" key="1">
    <citation type="submission" date="2023-10" db="EMBL/GenBank/DDBJ databases">
        <authorList>
            <person name="Chen Y."/>
            <person name="Shah S."/>
            <person name="Dougan E. K."/>
            <person name="Thang M."/>
            <person name="Chan C."/>
        </authorList>
    </citation>
    <scope>NUCLEOTIDE SEQUENCE [LARGE SCALE GENOMIC DNA]</scope>
</reference>
<evidence type="ECO:0000313" key="3">
    <source>
        <dbReference type="EMBL" id="CAK0860001.1"/>
    </source>
</evidence>
<dbReference type="EMBL" id="CAUYUJ010015945">
    <property type="protein sequence ID" value="CAK0860001.1"/>
    <property type="molecule type" value="Genomic_DNA"/>
</dbReference>
<feature type="region of interest" description="Disordered" evidence="2">
    <location>
        <begin position="44"/>
        <end position="65"/>
    </location>
</feature>
<proteinExistence type="predicted"/>
<sequence>MGRGRQTYSICATCGGWVYDWKLERSGGWCNKCQAVMPGWKPMAPGTTAADKGKSTGKGPPWRKPTAVHGTLAELSSMLERVESLTAQMAPQVDLGPVKAVQSQELELRQAINKLNRCQLEVDSSAAALQEAEDHVMQLRTKNQKAIEDAADAVLEHKRALAAYQAETADWQAPAVGDLFDDLDEYEEEDKAKLVKFKADMEALDKLLQAAAGQFRKFSELKQQADRFRRQAQKKRKTTEDETKNDAQEAQEQKRERKEVIDKIKQQAEHKVRGAKAKTAPTAYRDAAHKFITEEGKQKDIIVMCETHVDRERLEQVREVVARDGWKLQGTAAVPTKRSEKGTSGGEFIMARTHLACTGYDLLRKRIVDNGDVDPFRGFAALNVHTRSGNVILISAYLVPGEGFTGSNYHRPQKAADPDSKTSKRKQEAQRRRQQALEEHLQEAYEDAMILEQHVPDSQGAPVRKMPYCVSEELWEQIGIVEHEMELSEEMHIIGEKMITRGTKHQKDEYQLTQQYGRWVAKVEEAFIRHEQLDEQEAQGCQGRAAGFDIRWVRAKPTPGRTHMRYGPAEEWSILAADLVRYQSLFANGTDGQQQRMCVTRVQKQLGVLRGLPRKDAFSKNVTEASREMYFDMASDIWQMDEGQLANLVAQTEKHLAVASSRSMTTARKNFATWAKKVWQTKAGILHRHVKPKDAPRYEMAIRDDFATADPTIIMNTKAGKWETIWTDPVDSRADIIEQLERTKRRAWEEDLDPIDMDMLNSALRATSASKAKGLDQLGPTDIDRLPGQ</sequence>
<feature type="compositionally biased region" description="Basic and acidic residues" evidence="2">
    <location>
        <begin position="238"/>
        <end position="258"/>
    </location>
</feature>
<keyword evidence="1" id="KW-0175">Coiled coil</keyword>
<keyword evidence="4" id="KW-1185">Reference proteome</keyword>
<accession>A0ABN9UNY0</accession>
<gene>
    <name evidence="3" type="ORF">PCOR1329_LOCUS49131</name>
</gene>
<feature type="region of interest" description="Disordered" evidence="2">
    <location>
        <begin position="227"/>
        <end position="258"/>
    </location>
</feature>
<feature type="coiled-coil region" evidence="1">
    <location>
        <begin position="101"/>
        <end position="167"/>
    </location>
</feature>
<feature type="region of interest" description="Disordered" evidence="2">
    <location>
        <begin position="408"/>
        <end position="435"/>
    </location>
</feature>
<comment type="caution">
    <text evidence="3">The sequence shown here is derived from an EMBL/GenBank/DDBJ whole genome shotgun (WGS) entry which is preliminary data.</text>
</comment>
<feature type="region of interest" description="Disordered" evidence="2">
    <location>
        <begin position="770"/>
        <end position="789"/>
    </location>
</feature>
<name>A0ABN9UNY0_9DINO</name>
<evidence type="ECO:0000256" key="2">
    <source>
        <dbReference type="SAM" id="MobiDB-lite"/>
    </source>
</evidence>
<dbReference type="Proteomes" id="UP001189429">
    <property type="component" value="Unassembled WGS sequence"/>
</dbReference>
<feature type="compositionally biased region" description="Basic and acidic residues" evidence="2">
    <location>
        <begin position="414"/>
        <end position="435"/>
    </location>
</feature>
<organism evidence="3 4">
    <name type="scientific">Prorocentrum cordatum</name>
    <dbReference type="NCBI Taxonomy" id="2364126"/>
    <lineage>
        <taxon>Eukaryota</taxon>
        <taxon>Sar</taxon>
        <taxon>Alveolata</taxon>
        <taxon>Dinophyceae</taxon>
        <taxon>Prorocentrales</taxon>
        <taxon>Prorocentraceae</taxon>
        <taxon>Prorocentrum</taxon>
    </lineage>
</organism>
<protein>
    <submittedName>
        <fullName evidence="3">Uncharacterized protein</fullName>
    </submittedName>
</protein>